<gene>
    <name evidence="2" type="ORF">MOV10_20495</name>
</gene>
<dbReference type="GO" id="GO:0004519">
    <property type="term" value="F:endonuclease activity"/>
    <property type="evidence" value="ECO:0007669"/>
    <property type="project" value="UniProtKB-KW"/>
</dbReference>
<feature type="domain" description="HNH nuclease" evidence="1">
    <location>
        <begin position="169"/>
        <end position="222"/>
    </location>
</feature>
<sequence length="267" mass="30337">MLEKQDVTLNSSEDDLLEVAWYLSKYGKSQPPVGLGVQKWKEAFALFYPRFGAGKTASEFHNSLKNSRDRFDSWLSDVRVGWRDEQGAPAALSHSAQRVHQRLSVLSESVIEQRVLSLISSAGDEQAQRDCLIIQQDKCIEDTVREQLIAARLGQGTFRKNCLMLYPACPVTGTTFAPLLRASHIKPWAACENGNERLDPFNGIILAAHIDILFDQGWISFENDGRLLISNELEIGVKEQFLLPEKIRAFPVESYCYLEWHRENLLR</sequence>
<proteinExistence type="predicted"/>
<name>A0A8T9IHP8_SALET</name>
<dbReference type="AlphaFoldDB" id="A0A8T9IHP8"/>
<organism evidence="2">
    <name type="scientific">Salmonella enterica subsp. enterica serovar Abeokuta</name>
    <dbReference type="NCBI Taxonomy" id="2926665"/>
    <lineage>
        <taxon>Bacteria</taxon>
        <taxon>Pseudomonadati</taxon>
        <taxon>Pseudomonadota</taxon>
        <taxon>Gammaproteobacteria</taxon>
        <taxon>Enterobacterales</taxon>
        <taxon>Enterobacteriaceae</taxon>
        <taxon>Salmonella</taxon>
    </lineage>
</organism>
<keyword evidence="2" id="KW-0540">Nuclease</keyword>
<keyword evidence="2" id="KW-0255">Endonuclease</keyword>
<dbReference type="EMBL" id="CP093445">
    <property type="protein sequence ID" value="UNO33437.1"/>
    <property type="molecule type" value="Genomic_DNA"/>
</dbReference>
<evidence type="ECO:0000259" key="1">
    <source>
        <dbReference type="Pfam" id="PF13391"/>
    </source>
</evidence>
<protein>
    <submittedName>
        <fullName evidence="2">HNH endonuclease</fullName>
    </submittedName>
</protein>
<dbReference type="Pfam" id="PF13391">
    <property type="entry name" value="HNH_2"/>
    <property type="match status" value="1"/>
</dbReference>
<evidence type="ECO:0000313" key="2">
    <source>
        <dbReference type="EMBL" id="UNO33437.1"/>
    </source>
</evidence>
<dbReference type="REBASE" id="602342">
    <property type="entry name" value="SenAFER4ORF20490P"/>
</dbReference>
<reference evidence="2" key="1">
    <citation type="submission" date="2022-03" db="EMBL/GenBank/DDBJ databases">
        <title>Genome Sequence of a New Salmonella enterica Strain (Salmonella Abeokuta) isolated from Poultry Feed in Nigeria.</title>
        <authorList>
            <person name="Fagbamila I."/>
            <person name="Barco L."/>
            <person name="Monorella C."/>
            <person name="Beld M.V.D."/>
            <person name="Mooijman K."/>
            <person name="Hernandez-Segura A."/>
            <person name="Orsini M."/>
            <person name="Ajayi O."/>
            <person name="Ngulukun S."/>
            <person name="Jambalang A.-R."/>
            <person name="Sati N."/>
            <person name="Emmennaa P."/>
            <person name="Ankeli P."/>
            <person name="Muhammad M."/>
        </authorList>
    </citation>
    <scope>NUCLEOTIDE SEQUENCE</scope>
    <source>
        <strain evidence="2">OG19FER4</strain>
    </source>
</reference>
<dbReference type="InterPro" id="IPR003615">
    <property type="entry name" value="HNH_nuc"/>
</dbReference>
<keyword evidence="2" id="KW-0378">Hydrolase</keyword>
<accession>A0A8T9IHP8</accession>